<protein>
    <submittedName>
        <fullName evidence="3">(2,3-dihydroxybenzoyl)adenylate synthase</fullName>
    </submittedName>
</protein>
<dbReference type="InterPro" id="IPR000873">
    <property type="entry name" value="AMP-dep_synth/lig_dom"/>
</dbReference>
<gene>
    <name evidence="3" type="ORF">G3M99_11850</name>
</gene>
<dbReference type="Pfam" id="PF13193">
    <property type="entry name" value="AMP-binding_C"/>
    <property type="match status" value="1"/>
</dbReference>
<dbReference type="InterPro" id="IPR020845">
    <property type="entry name" value="AMP-binding_CS"/>
</dbReference>
<evidence type="ECO:0000259" key="1">
    <source>
        <dbReference type="Pfam" id="PF00501"/>
    </source>
</evidence>
<name>A0A6M0H7I4_9CLOT</name>
<evidence type="ECO:0000313" key="3">
    <source>
        <dbReference type="EMBL" id="NEU05532.1"/>
    </source>
</evidence>
<dbReference type="Gene3D" id="3.30.300.30">
    <property type="match status" value="1"/>
</dbReference>
<reference evidence="3 4" key="1">
    <citation type="submission" date="2020-02" db="EMBL/GenBank/DDBJ databases">
        <title>Genome assembly of a novel Clostridium senegalense strain.</title>
        <authorList>
            <person name="Gupta T.B."/>
            <person name="Jauregui R."/>
            <person name="Maclean P."/>
            <person name="Nawarathana A."/>
            <person name="Brightwell G."/>
        </authorList>
    </citation>
    <scope>NUCLEOTIDE SEQUENCE [LARGE SCALE GENOMIC DNA]</scope>
    <source>
        <strain evidence="3 4">AGRFS4</strain>
    </source>
</reference>
<keyword evidence="4" id="KW-1185">Reference proteome</keyword>
<dbReference type="InterPro" id="IPR025110">
    <property type="entry name" value="AMP-bd_C"/>
</dbReference>
<evidence type="ECO:0000259" key="2">
    <source>
        <dbReference type="Pfam" id="PF13193"/>
    </source>
</evidence>
<dbReference type="Proteomes" id="UP000481872">
    <property type="component" value="Unassembled WGS sequence"/>
</dbReference>
<dbReference type="Gene3D" id="3.40.50.980">
    <property type="match status" value="2"/>
</dbReference>
<dbReference type="InterPro" id="IPR050237">
    <property type="entry name" value="ATP-dep_AMP-bd_enzyme"/>
</dbReference>
<sequence length="529" mass="59837">MIKSYGLCEKRGDIKQIFLEQLTLYDHLELAIKKYKSKIALVEKSRKLTYIELYKETSRVSGGFLRLGIKNGDKVLIQLPNCIDFVIVSFALFKIGALPIFVLPSYRENEIDEIIKKTKPSAMVINDSYLGFNYKNMAINLKKKHKSINWIINVDKDDENPCIKDFKESNVKYEKPLYNDTAFLILSGGTTSLPKIIPITHNACAYYAKECAINSKVNEKSTYLAILPIAHKFALSMPGVIGTLILGGKVVMCESGSCEEVFPIIENEKVTITSLVPSLINLWLEVLEWDKKHDISSLKVLQVGGAMLSSNTAKEIVKNMQCNLQQVYGTSEGVICFTDLDDDYNVLYNSQGKPISRFDEIKIIDENSNIISNGEYGELLVKGPYTIKSYYEKDVSKDNYFTEDGFYRTGDKARIVFNNKIQIVGRLKEQINRAGEKIMPSEIENLLCKHNNIKSSAVIAIEDEVLGERSCAFIISDNVNLKKADITKFFIDMGVASNKIPDQMEFVDYFPLTGVGKINKKELKKWILK</sequence>
<feature type="domain" description="AMP-dependent synthetase/ligase" evidence="1">
    <location>
        <begin position="31"/>
        <end position="391"/>
    </location>
</feature>
<dbReference type="PANTHER" id="PTHR43767">
    <property type="entry name" value="LONG-CHAIN-FATTY-ACID--COA LIGASE"/>
    <property type="match status" value="1"/>
</dbReference>
<organism evidence="3 4">
    <name type="scientific">Clostridium senegalense</name>
    <dbReference type="NCBI Taxonomy" id="1465809"/>
    <lineage>
        <taxon>Bacteria</taxon>
        <taxon>Bacillati</taxon>
        <taxon>Bacillota</taxon>
        <taxon>Clostridia</taxon>
        <taxon>Eubacteriales</taxon>
        <taxon>Clostridiaceae</taxon>
        <taxon>Clostridium</taxon>
    </lineage>
</organism>
<dbReference type="RefSeq" id="WP_061996352.1">
    <property type="nucleotide sequence ID" value="NZ_JAAGPU010000021.1"/>
</dbReference>
<evidence type="ECO:0000313" key="4">
    <source>
        <dbReference type="Proteomes" id="UP000481872"/>
    </source>
</evidence>
<dbReference type="GO" id="GO:0016878">
    <property type="term" value="F:acid-thiol ligase activity"/>
    <property type="evidence" value="ECO:0007669"/>
    <property type="project" value="UniProtKB-ARBA"/>
</dbReference>
<dbReference type="SUPFAM" id="SSF56801">
    <property type="entry name" value="Acetyl-CoA synthetase-like"/>
    <property type="match status" value="1"/>
</dbReference>
<dbReference type="PANTHER" id="PTHR43767:SF1">
    <property type="entry name" value="NONRIBOSOMAL PEPTIDE SYNTHASE PES1 (EUROFUNG)-RELATED"/>
    <property type="match status" value="1"/>
</dbReference>
<accession>A0A6M0H7I4</accession>
<dbReference type="PROSITE" id="PS00455">
    <property type="entry name" value="AMP_BINDING"/>
    <property type="match status" value="1"/>
</dbReference>
<dbReference type="AlphaFoldDB" id="A0A6M0H7I4"/>
<dbReference type="Pfam" id="PF00501">
    <property type="entry name" value="AMP-binding"/>
    <property type="match status" value="1"/>
</dbReference>
<dbReference type="InterPro" id="IPR045851">
    <property type="entry name" value="AMP-bd_C_sf"/>
</dbReference>
<dbReference type="Gene3D" id="2.30.38.10">
    <property type="entry name" value="Luciferase, Domain 3"/>
    <property type="match status" value="1"/>
</dbReference>
<feature type="domain" description="AMP-binding enzyme C-terminal" evidence="2">
    <location>
        <begin position="442"/>
        <end position="517"/>
    </location>
</feature>
<comment type="caution">
    <text evidence="3">The sequence shown here is derived from an EMBL/GenBank/DDBJ whole genome shotgun (WGS) entry which is preliminary data.</text>
</comment>
<dbReference type="EMBL" id="JAAGPU010000021">
    <property type="protein sequence ID" value="NEU05532.1"/>
    <property type="molecule type" value="Genomic_DNA"/>
</dbReference>
<proteinExistence type="predicted"/>